<dbReference type="OrthoDB" id="9804698at2"/>
<gene>
    <name evidence="7" type="ORF">B9D04_01990</name>
    <name evidence="8" type="ORF">FO435_04590</name>
</gene>
<evidence type="ECO:0000313" key="8">
    <source>
        <dbReference type="EMBL" id="TVV28560.1"/>
    </source>
</evidence>
<proteinExistence type="inferred from homology"/>
<evidence type="ECO:0000256" key="2">
    <source>
        <dbReference type="ARBA" id="ARBA00008900"/>
    </source>
</evidence>
<evidence type="ECO:0000256" key="4">
    <source>
        <dbReference type="ARBA" id="ARBA00018141"/>
    </source>
</evidence>
<comment type="similarity">
    <text evidence="2">Belongs to the PTPS family. QueD subfamily.</text>
</comment>
<dbReference type="EMBL" id="VNHC01000002">
    <property type="protein sequence ID" value="TVV28560.1"/>
    <property type="molecule type" value="Genomic_DNA"/>
</dbReference>
<dbReference type="GO" id="GO:0070497">
    <property type="term" value="F:6-carboxytetrahydropterin synthase activity"/>
    <property type="evidence" value="ECO:0007669"/>
    <property type="project" value="UniProtKB-EC"/>
</dbReference>
<dbReference type="Pfam" id="PF01242">
    <property type="entry name" value="PTPS"/>
    <property type="match status" value="1"/>
</dbReference>
<name>A0A1X4JNA8_9LACO</name>
<comment type="pathway">
    <text evidence="1">Purine metabolism; 7-cyano-7-deazaguanine biosynthesis.</text>
</comment>
<comment type="catalytic activity">
    <reaction evidence="6">
        <text>7,8-dihydroneopterin 3'-triphosphate + H2O = 6-carboxy-5,6,7,8-tetrahydropterin + triphosphate + acetaldehyde + 2 H(+)</text>
        <dbReference type="Rhea" id="RHEA:27966"/>
        <dbReference type="ChEBI" id="CHEBI:15343"/>
        <dbReference type="ChEBI" id="CHEBI:15377"/>
        <dbReference type="ChEBI" id="CHEBI:15378"/>
        <dbReference type="ChEBI" id="CHEBI:18036"/>
        <dbReference type="ChEBI" id="CHEBI:58462"/>
        <dbReference type="ChEBI" id="CHEBI:61032"/>
        <dbReference type="EC" id="4.1.2.50"/>
    </reaction>
</comment>
<dbReference type="EMBL" id="NDXJ01000003">
    <property type="protein sequence ID" value="OSP90256.1"/>
    <property type="molecule type" value="Genomic_DNA"/>
</dbReference>
<dbReference type="SUPFAM" id="SSF55620">
    <property type="entry name" value="Tetrahydrobiopterin biosynthesis enzymes-like"/>
    <property type="match status" value="1"/>
</dbReference>
<reference evidence="8 10" key="2">
    <citation type="submission" date="2019-07" db="EMBL/GenBank/DDBJ databases">
        <title>Genome sequence of Weissella cibaria GK1.</title>
        <authorList>
            <person name="Choi H.-J."/>
        </authorList>
    </citation>
    <scope>NUCLEOTIDE SEQUENCE [LARGE SCALE GENOMIC DNA]</scope>
    <source>
        <strain evidence="8 10">GK1</strain>
    </source>
</reference>
<dbReference type="AlphaFoldDB" id="A0A1X4JNA8"/>
<protein>
    <recommendedName>
        <fullName evidence="4">6-carboxy-5,6,7,8-tetrahydropterin synthase</fullName>
        <ecNumber evidence="3">4.1.2.50</ecNumber>
    </recommendedName>
    <alternativeName>
        <fullName evidence="5">Queuosine biosynthesis protein QueD</fullName>
    </alternativeName>
</protein>
<dbReference type="Gene3D" id="3.30.479.10">
    <property type="entry name" value="6-pyruvoyl tetrahydropterin synthase/QueD"/>
    <property type="match status" value="1"/>
</dbReference>
<comment type="caution">
    <text evidence="7">The sequence shown here is derived from an EMBL/GenBank/DDBJ whole genome shotgun (WGS) entry which is preliminary data.</text>
</comment>
<evidence type="ECO:0000256" key="6">
    <source>
        <dbReference type="ARBA" id="ARBA00048807"/>
    </source>
</evidence>
<dbReference type="Proteomes" id="UP000320012">
    <property type="component" value="Unassembled WGS sequence"/>
</dbReference>
<dbReference type="InterPro" id="IPR007115">
    <property type="entry name" value="6-PTP_synth/QueD"/>
</dbReference>
<evidence type="ECO:0000256" key="1">
    <source>
        <dbReference type="ARBA" id="ARBA00005061"/>
    </source>
</evidence>
<evidence type="ECO:0000256" key="5">
    <source>
        <dbReference type="ARBA" id="ARBA00031449"/>
    </source>
</evidence>
<dbReference type="Proteomes" id="UP000193588">
    <property type="component" value="Unassembled WGS sequence"/>
</dbReference>
<dbReference type="NCBIfam" id="TIGR03112">
    <property type="entry name" value="6_pyr_pter_rel"/>
    <property type="match status" value="1"/>
</dbReference>
<sequence length="122" mass="14302">MEARYRLKFYINAYHFIRWQGHDGAVHPHTWEIVSDFSCLTDEEVPFTDYEKKIGTFLAQYDGQVLNDVPPFDQINPTVENFATEIFQRLRVHPELIGAHVMLEKLEVSEGPTRSYILMNID</sequence>
<dbReference type="InterPro" id="IPR017543">
    <property type="entry name" value="6-PTP_synth-rel_bac"/>
</dbReference>
<reference evidence="7 9" key="1">
    <citation type="submission" date="2017-04" db="EMBL/GenBank/DDBJ databases">
        <title>The genome sequence of Weissella cibaria isolated from wild Drosophila.</title>
        <authorList>
            <person name="Ricks N.J."/>
            <person name="Carroll C."/>
            <person name="Walters A."/>
            <person name="Newell P.D."/>
            <person name="Chaston J.M."/>
        </authorList>
    </citation>
    <scope>NUCLEOTIDE SEQUENCE [LARGE SCALE GENOMIC DNA]</scope>
    <source>
        <strain evidence="7 9">DmW_103</strain>
    </source>
</reference>
<accession>A0A1X4JNA8</accession>
<evidence type="ECO:0000313" key="9">
    <source>
        <dbReference type="Proteomes" id="UP000193588"/>
    </source>
</evidence>
<evidence type="ECO:0000313" key="7">
    <source>
        <dbReference type="EMBL" id="OSP90256.1"/>
    </source>
</evidence>
<evidence type="ECO:0000313" key="10">
    <source>
        <dbReference type="Proteomes" id="UP000320012"/>
    </source>
</evidence>
<evidence type="ECO:0000256" key="3">
    <source>
        <dbReference type="ARBA" id="ARBA00012982"/>
    </source>
</evidence>
<dbReference type="InterPro" id="IPR038418">
    <property type="entry name" value="6-PTP_synth/QueD_sf"/>
</dbReference>
<dbReference type="EC" id="4.1.2.50" evidence="3"/>
<organism evidence="7 9">
    <name type="scientific">Weissella cibaria</name>
    <dbReference type="NCBI Taxonomy" id="137591"/>
    <lineage>
        <taxon>Bacteria</taxon>
        <taxon>Bacillati</taxon>
        <taxon>Bacillota</taxon>
        <taxon>Bacilli</taxon>
        <taxon>Lactobacillales</taxon>
        <taxon>Lactobacillaceae</taxon>
        <taxon>Weissella</taxon>
    </lineage>
</organism>
<dbReference type="UniPathway" id="UPA00391"/>